<feature type="compositionally biased region" description="Polar residues" evidence="1">
    <location>
        <begin position="1072"/>
        <end position="1082"/>
    </location>
</feature>
<evidence type="ECO:0000256" key="1">
    <source>
        <dbReference type="SAM" id="MobiDB-lite"/>
    </source>
</evidence>
<feature type="compositionally biased region" description="Polar residues" evidence="1">
    <location>
        <begin position="896"/>
        <end position="908"/>
    </location>
</feature>
<reference evidence="2" key="1">
    <citation type="submission" date="2021-09" db="EMBL/GenBank/DDBJ databases">
        <authorList>
            <person name="Martin H S."/>
        </authorList>
    </citation>
    <scope>NUCLEOTIDE SEQUENCE</scope>
</reference>
<feature type="region of interest" description="Disordered" evidence="1">
    <location>
        <begin position="706"/>
        <end position="734"/>
    </location>
</feature>
<feature type="region of interest" description="Disordered" evidence="1">
    <location>
        <begin position="1509"/>
        <end position="1562"/>
    </location>
</feature>
<feature type="compositionally biased region" description="Basic and acidic residues" evidence="1">
    <location>
        <begin position="706"/>
        <end position="720"/>
    </location>
</feature>
<dbReference type="GO" id="GO:0005634">
    <property type="term" value="C:nucleus"/>
    <property type="evidence" value="ECO:0007669"/>
    <property type="project" value="TreeGrafter"/>
</dbReference>
<feature type="compositionally biased region" description="Basic and acidic residues" evidence="1">
    <location>
        <begin position="1153"/>
        <end position="1167"/>
    </location>
</feature>
<feature type="compositionally biased region" description="Acidic residues" evidence="1">
    <location>
        <begin position="1546"/>
        <end position="1556"/>
    </location>
</feature>
<dbReference type="PANTHER" id="PTHR22928">
    <property type="entry name" value="TELOMERE-ASSOCIATED PROTEIN RIF1"/>
    <property type="match status" value="1"/>
</dbReference>
<evidence type="ECO:0000313" key="2">
    <source>
        <dbReference type="EMBL" id="CAG9585278.1"/>
    </source>
</evidence>
<dbReference type="Proteomes" id="UP000789524">
    <property type="component" value="Unassembled WGS sequence"/>
</dbReference>
<feature type="compositionally biased region" description="Low complexity" evidence="1">
    <location>
        <begin position="910"/>
        <end position="923"/>
    </location>
</feature>
<protein>
    <submittedName>
        <fullName evidence="2">(African queen) hypothetical protein</fullName>
    </submittedName>
</protein>
<feature type="region of interest" description="Disordered" evidence="1">
    <location>
        <begin position="1320"/>
        <end position="1343"/>
    </location>
</feature>
<accession>A0A8J2RE08</accession>
<sequence>MPEEQSLTSASLERLLDVMEDYNLQENNYQSIQIALDSTEYVSIQTIKKLLLICVCDLKEDVNSTLNGLNILRTLLMKIKVTPCVPLPDFLPSAIMVLRMLKTTALFNKVETLKMLCFEIMSLYPDETLIALVVEQSHELMELINLYCHQRIPPEIRIQPLCLVTTLLKILPPDKKTTFVKEGLNIWFSKIVPTVMLCPTNKSVLETLELLTEEIVKFEYMDNQHWKNILTCIYTPQKYPAIMKSLLEQGNEAWHRLWIVFIKLLKSQITKNTSTVGSPINSMLPVVETAFKMDVQNRCRAFKCWNVLIDNFSSETNEVYINKRIKLLIIPLLSNNAKVEETALAKLKTWWHLIKCFHSNMNNFSETILIPFLHFCFGKPVSDKPVIIPGMISNVTKTECVKVFINIVGHDSCNACGEYPKLREKIINAKVIVSHRSIWIHSLTSALKICIENDFKEEHIECVWKSSIMTIGEISEDNVRRDIFNEVLAILEKLPRDGNKRDAEIINNALIPILFENHDKIRPLLKIENDEDSPVNKIIATLLKLSLSISDPGLNVAKLRNMMDYLVDDAFKTSSHTIECLLKDCSSNNVSVWIALSQSICEQKYSSCSRMLCKLLLWPFQYLEMFVKDMSVIISNLKKILESLDIMFEMEKYSDLKSLLVDDLKNIAHIIKNEDKLNKITDVIHKSSNKNNKFSELVKTFENDDPKNIESNKLRSKEKPATSSNKVSNKNKKKETSIVNTVVENGEEFVVVKSNWKFNPRKLTDNQKEKLQRKREDIPALYQDLSQSQDDFKLTAWKSDSMDTSTGSKSASVQGNEDAKTILKNIPNNEFVPKMLENIVDKEKDSNTKVDSENDSVKLNTNDKITKTTNKVAKSPRMALKDRVFRNVRNLMEKSNVSENENTSNIMGNVSKTPSVTKTKPTTNLINSAPSHINADRPTRVKRIPRKFDDLQIFSLKKKRYSAGLSDSPSDGEITDSPVEDVNAATDSKDNIVKDHTDPKDNDGKNIDEDSPDKQSSKKIKTVEHKDDGCDGDKKIGKEEAVEITETIQENKNIEESQKSDVAKPAKEIEETPSQSQDTGLSTPKAEKNKATDAPKSSNKKSTKKSRIEKELAIDMVEGHPFLQVQSEKRLTRKAILNTPCTRKNTSLKSNKNKSEPKSAKKEKKAKDLNVSLKQTQNEVDIVETQDVIESSQESTVSTVSVKPAKGITNKLPIVVLENHSFEDKQSQNILSDTNCDVPTDITVDIELPLNKTKESLVIDLTENMDTESFEKSTDDVITINDEDESIIGENNKNETVIQETQITAEADTESLDSNVFRGFNDKETLPKTGENLSESNKSASNEDLDIDVTNASTVATPEEVTKTITDSMLAEVQTDEACSSFKDEEQRKKDFLNNTLEISPIKTLSPCRDKKSPSPETSSDYVVVKLSSPVNIDGEPFSKCESPEIFTEDKESLEARDLSPPREEINVTNSSPRSSLSLKKNKPQVRQGGRGAQMLGLCVPDRIQTIISSEKPSDIEDTKKSPSMNTSARRNLRILYNSANGDNNDGSETDKDSEESTTFLKFERSLPPVDCSPSVPILKRKLAEITDEATASPASKRKRVSFHDPPVSTTICVKKYIEPCGVRSPQNSAIKRQERQLRSQLPTRSPKRLDNVFKLDSVLTKTIESFNIELSVDTEVSCSPDETPVLEVIKTSDLNDMDPICLELATCEDPITNIAEELSSATKTSLMKEFEGKVVKIGDLARMTELEINRFSIKEPKVESVKEVLNNYVVNNEKVNDNETTKTIPTNESIASDISFNSTEMQTNEVTFENNEMQTDKQEFSLNFTQTDNIETNHCSSQTNETGFRTTADIITNCLAERNDFVDNICENLDETAKQKIAENLSFNALSDVIMKKVNSSNCNDFLNRIIEDQSLHSSTNGSGSDKKLSVVQDYLCKFFESKDLILFCSDLLRKVHDKPL</sequence>
<feature type="region of interest" description="Disordered" evidence="1">
    <location>
        <begin position="961"/>
        <end position="1107"/>
    </location>
</feature>
<dbReference type="OrthoDB" id="5399929at2759"/>
<comment type="caution">
    <text evidence="2">The sequence shown here is derived from an EMBL/GenBank/DDBJ whole genome shotgun (WGS) entry which is preliminary data.</text>
</comment>
<gene>
    <name evidence="2" type="ORF">DCHRY22_LOCUS15732</name>
</gene>
<dbReference type="GO" id="GO:0140445">
    <property type="term" value="C:chromosome, telomeric repeat region"/>
    <property type="evidence" value="ECO:0007669"/>
    <property type="project" value="TreeGrafter"/>
</dbReference>
<feature type="compositionally biased region" description="Polar residues" evidence="1">
    <location>
        <begin position="1467"/>
        <end position="1479"/>
    </location>
</feature>
<feature type="region of interest" description="Disordered" evidence="1">
    <location>
        <begin position="1136"/>
        <end position="1167"/>
    </location>
</feature>
<feature type="compositionally biased region" description="Polar residues" evidence="1">
    <location>
        <begin position="1331"/>
        <end position="1342"/>
    </location>
</feature>
<feature type="region of interest" description="Disordered" evidence="1">
    <location>
        <begin position="1435"/>
        <end position="1496"/>
    </location>
</feature>
<evidence type="ECO:0000313" key="3">
    <source>
        <dbReference type="Proteomes" id="UP000789524"/>
    </source>
</evidence>
<organism evidence="2 3">
    <name type="scientific">Danaus chrysippus</name>
    <name type="common">African queen</name>
    <dbReference type="NCBI Taxonomy" id="151541"/>
    <lineage>
        <taxon>Eukaryota</taxon>
        <taxon>Metazoa</taxon>
        <taxon>Ecdysozoa</taxon>
        <taxon>Arthropoda</taxon>
        <taxon>Hexapoda</taxon>
        <taxon>Insecta</taxon>
        <taxon>Pterygota</taxon>
        <taxon>Neoptera</taxon>
        <taxon>Endopterygota</taxon>
        <taxon>Lepidoptera</taxon>
        <taxon>Glossata</taxon>
        <taxon>Ditrysia</taxon>
        <taxon>Papilionoidea</taxon>
        <taxon>Nymphalidae</taxon>
        <taxon>Danainae</taxon>
        <taxon>Danaini</taxon>
        <taxon>Danaina</taxon>
        <taxon>Danaus</taxon>
        <taxon>Anosia</taxon>
    </lineage>
</organism>
<dbReference type="EMBL" id="CAKASE010000083">
    <property type="protein sequence ID" value="CAG9585278.1"/>
    <property type="molecule type" value="Genomic_DNA"/>
</dbReference>
<feature type="region of interest" description="Disordered" evidence="1">
    <location>
        <begin position="896"/>
        <end position="944"/>
    </location>
</feature>
<feature type="compositionally biased region" description="Basic and acidic residues" evidence="1">
    <location>
        <begin position="987"/>
        <end position="1041"/>
    </location>
</feature>
<dbReference type="PANTHER" id="PTHR22928:SF3">
    <property type="entry name" value="TELOMERE-ASSOCIATED PROTEIN RIF1"/>
    <property type="match status" value="1"/>
</dbReference>
<keyword evidence="3" id="KW-1185">Reference proteome</keyword>
<feature type="compositionally biased region" description="Basic and acidic residues" evidence="1">
    <location>
        <begin position="1052"/>
        <end position="1070"/>
    </location>
</feature>
<proteinExistence type="predicted"/>
<dbReference type="GO" id="GO:0000723">
    <property type="term" value="P:telomere maintenance"/>
    <property type="evidence" value="ECO:0007669"/>
    <property type="project" value="TreeGrafter"/>
</dbReference>
<name>A0A8J2RE08_9NEOP</name>
<feature type="compositionally biased region" description="Basic and acidic residues" evidence="1">
    <location>
        <begin position="1512"/>
        <end position="1521"/>
    </location>
</feature>
<feature type="compositionally biased region" description="Basic and acidic residues" evidence="1">
    <location>
        <begin position="1437"/>
        <end position="1466"/>
    </location>
</feature>